<evidence type="ECO:0000256" key="1">
    <source>
        <dbReference type="ARBA" id="ARBA00022723"/>
    </source>
</evidence>
<dbReference type="Pfam" id="PF04434">
    <property type="entry name" value="SWIM"/>
    <property type="match status" value="1"/>
</dbReference>
<sequence>MLEDLRMYMMERVFIMKAKGQGWGNQICPAIRELVNEIKKSQRHYQVLPSGLNQFEVKGTRDAYEVHLERRTCSCSLWQLNGMGCVHFIAAMSYMNRDVESYVDKIFSSITYMKAYKFRLTPMNGSNLWPTSEYTPPLPPIRRTLSGRPATKRKKDSMENQSSNKSKKSNQTQGNDGGEAVDELDQAVNEGGEAFNEGEDNVNVSEVHVQQDYDEVELTPIATFLNKIRWKKSETIFQVEAGQESW</sequence>
<dbReference type="InterPro" id="IPR006564">
    <property type="entry name" value="Znf_PMZ"/>
</dbReference>
<evidence type="ECO:0000313" key="8">
    <source>
        <dbReference type="Proteomes" id="UP001177003"/>
    </source>
</evidence>
<dbReference type="Proteomes" id="UP001177003">
    <property type="component" value="Chromosome 0"/>
</dbReference>
<dbReference type="AlphaFoldDB" id="A0AA35VF11"/>
<dbReference type="GO" id="GO:0008270">
    <property type="term" value="F:zinc ion binding"/>
    <property type="evidence" value="ECO:0007669"/>
    <property type="project" value="UniProtKB-KW"/>
</dbReference>
<reference evidence="7" key="1">
    <citation type="submission" date="2023-04" db="EMBL/GenBank/DDBJ databases">
        <authorList>
            <person name="Vijverberg K."/>
            <person name="Xiong W."/>
            <person name="Schranz E."/>
        </authorList>
    </citation>
    <scope>NUCLEOTIDE SEQUENCE</scope>
</reference>
<evidence type="ECO:0000313" key="7">
    <source>
        <dbReference type="EMBL" id="CAI9264970.1"/>
    </source>
</evidence>
<evidence type="ECO:0000256" key="2">
    <source>
        <dbReference type="ARBA" id="ARBA00022771"/>
    </source>
</evidence>
<keyword evidence="2 4" id="KW-0863">Zinc-finger</keyword>
<dbReference type="PANTHER" id="PTHR31973">
    <property type="entry name" value="POLYPROTEIN, PUTATIVE-RELATED"/>
    <property type="match status" value="1"/>
</dbReference>
<accession>A0AA35VF11</accession>
<organism evidence="7 8">
    <name type="scientific">Lactuca saligna</name>
    <name type="common">Willowleaf lettuce</name>
    <dbReference type="NCBI Taxonomy" id="75948"/>
    <lineage>
        <taxon>Eukaryota</taxon>
        <taxon>Viridiplantae</taxon>
        <taxon>Streptophyta</taxon>
        <taxon>Embryophyta</taxon>
        <taxon>Tracheophyta</taxon>
        <taxon>Spermatophyta</taxon>
        <taxon>Magnoliopsida</taxon>
        <taxon>eudicotyledons</taxon>
        <taxon>Gunneridae</taxon>
        <taxon>Pentapetalae</taxon>
        <taxon>asterids</taxon>
        <taxon>campanulids</taxon>
        <taxon>Asterales</taxon>
        <taxon>Asteraceae</taxon>
        <taxon>Cichorioideae</taxon>
        <taxon>Cichorieae</taxon>
        <taxon>Lactucinae</taxon>
        <taxon>Lactuca</taxon>
    </lineage>
</organism>
<evidence type="ECO:0000259" key="6">
    <source>
        <dbReference type="PROSITE" id="PS50966"/>
    </source>
</evidence>
<evidence type="ECO:0000256" key="5">
    <source>
        <dbReference type="SAM" id="MobiDB-lite"/>
    </source>
</evidence>
<feature type="compositionally biased region" description="Low complexity" evidence="5">
    <location>
        <begin position="160"/>
        <end position="173"/>
    </location>
</feature>
<keyword evidence="3" id="KW-0862">Zinc</keyword>
<dbReference type="PROSITE" id="PS50966">
    <property type="entry name" value="ZF_SWIM"/>
    <property type="match status" value="1"/>
</dbReference>
<dbReference type="SMART" id="SM00575">
    <property type="entry name" value="ZnF_PMZ"/>
    <property type="match status" value="1"/>
</dbReference>
<proteinExistence type="predicted"/>
<dbReference type="EMBL" id="OX465086">
    <property type="protein sequence ID" value="CAI9264970.1"/>
    <property type="molecule type" value="Genomic_DNA"/>
</dbReference>
<evidence type="ECO:0000256" key="4">
    <source>
        <dbReference type="PROSITE-ProRule" id="PRU00325"/>
    </source>
</evidence>
<name>A0AA35VF11_LACSI</name>
<keyword evidence="1" id="KW-0479">Metal-binding</keyword>
<protein>
    <recommendedName>
        <fullName evidence="6">SWIM-type domain-containing protein</fullName>
    </recommendedName>
</protein>
<dbReference type="InterPro" id="IPR007527">
    <property type="entry name" value="Znf_SWIM"/>
</dbReference>
<feature type="region of interest" description="Disordered" evidence="5">
    <location>
        <begin position="130"/>
        <end position="179"/>
    </location>
</feature>
<evidence type="ECO:0000256" key="3">
    <source>
        <dbReference type="ARBA" id="ARBA00022833"/>
    </source>
</evidence>
<gene>
    <name evidence="7" type="ORF">LSALG_LOCUS5600</name>
</gene>
<feature type="domain" description="SWIM-type" evidence="6">
    <location>
        <begin position="64"/>
        <end position="96"/>
    </location>
</feature>
<keyword evidence="8" id="KW-1185">Reference proteome</keyword>
<dbReference type="PANTHER" id="PTHR31973:SF189">
    <property type="entry name" value="TRANSPOSASE, MUDR, PLANT, MULE TRANSPOSASE DOMAIN PROTEIN-RELATED"/>
    <property type="match status" value="1"/>
</dbReference>